<organism evidence="1 2">
    <name type="scientific">Panicum virgatum</name>
    <name type="common">Blackwell switchgrass</name>
    <dbReference type="NCBI Taxonomy" id="38727"/>
    <lineage>
        <taxon>Eukaryota</taxon>
        <taxon>Viridiplantae</taxon>
        <taxon>Streptophyta</taxon>
        <taxon>Embryophyta</taxon>
        <taxon>Tracheophyta</taxon>
        <taxon>Spermatophyta</taxon>
        <taxon>Magnoliopsida</taxon>
        <taxon>Liliopsida</taxon>
        <taxon>Poales</taxon>
        <taxon>Poaceae</taxon>
        <taxon>PACMAD clade</taxon>
        <taxon>Panicoideae</taxon>
        <taxon>Panicodae</taxon>
        <taxon>Paniceae</taxon>
        <taxon>Panicinae</taxon>
        <taxon>Panicum</taxon>
        <taxon>Panicum sect. Hiantes</taxon>
    </lineage>
</organism>
<dbReference type="InterPro" id="IPR008949">
    <property type="entry name" value="Isoprenoid_synthase_dom_sf"/>
</dbReference>
<evidence type="ECO:0000313" key="1">
    <source>
        <dbReference type="EMBL" id="KAG2564075.1"/>
    </source>
</evidence>
<evidence type="ECO:0000313" key="2">
    <source>
        <dbReference type="Proteomes" id="UP000823388"/>
    </source>
</evidence>
<proteinExistence type="predicted"/>
<keyword evidence="2" id="KW-1185">Reference proteome</keyword>
<dbReference type="Proteomes" id="UP000823388">
    <property type="component" value="Chromosome 8K"/>
</dbReference>
<dbReference type="SUPFAM" id="SSF48576">
    <property type="entry name" value="Terpenoid synthases"/>
    <property type="match status" value="1"/>
</dbReference>
<sequence>MYQCTQLGKCKNDAPSAVVCYMTEYSMTEEEAMAAVAEMVEQVWRRMNRDYIPMKGTIKPAAQCSLNLGRSFETFYLHGSKDGVTYGSDVKELITLYFLKQVHV</sequence>
<accession>A0A8T0PSK7</accession>
<dbReference type="AlphaFoldDB" id="A0A8T0PSK7"/>
<dbReference type="Gene3D" id="1.10.600.10">
    <property type="entry name" value="Farnesyl Diphosphate Synthase"/>
    <property type="match status" value="1"/>
</dbReference>
<gene>
    <name evidence="1" type="ORF">PVAP13_8KG388740</name>
</gene>
<dbReference type="EMBL" id="CM029051">
    <property type="protein sequence ID" value="KAG2564075.1"/>
    <property type="molecule type" value="Genomic_DNA"/>
</dbReference>
<comment type="caution">
    <text evidence="1">The sequence shown here is derived from an EMBL/GenBank/DDBJ whole genome shotgun (WGS) entry which is preliminary data.</text>
</comment>
<dbReference type="Pfam" id="PF19086">
    <property type="entry name" value="Terpene_syn_C_2"/>
    <property type="match status" value="1"/>
</dbReference>
<protein>
    <submittedName>
        <fullName evidence="1">Uncharacterized protein</fullName>
    </submittedName>
</protein>
<reference evidence="1" key="1">
    <citation type="submission" date="2020-05" db="EMBL/GenBank/DDBJ databases">
        <title>WGS assembly of Panicum virgatum.</title>
        <authorList>
            <person name="Lovell J.T."/>
            <person name="Jenkins J."/>
            <person name="Shu S."/>
            <person name="Juenger T.E."/>
            <person name="Schmutz J."/>
        </authorList>
    </citation>
    <scope>NUCLEOTIDE SEQUENCE</scope>
    <source>
        <strain evidence="1">AP13</strain>
    </source>
</reference>
<name>A0A8T0PSK7_PANVG</name>